<evidence type="ECO:0000259" key="20">
    <source>
        <dbReference type="PROSITE" id="PS50142"/>
    </source>
</evidence>
<dbReference type="InterPro" id="IPR001650">
    <property type="entry name" value="Helicase_C-like"/>
</dbReference>
<evidence type="ECO:0000256" key="5">
    <source>
        <dbReference type="ARBA" id="ARBA00022723"/>
    </source>
</evidence>
<keyword evidence="12" id="KW-0460">Magnesium</keyword>
<dbReference type="RefSeq" id="XP_069199833.1">
    <property type="nucleotide sequence ID" value="XM_069346955.1"/>
</dbReference>
<dbReference type="CDD" id="cd18034">
    <property type="entry name" value="DEXHc_dicer"/>
    <property type="match status" value="1"/>
</dbReference>
<dbReference type="CDD" id="cd00593">
    <property type="entry name" value="RIBOc"/>
    <property type="match status" value="2"/>
</dbReference>
<evidence type="ECO:0000256" key="16">
    <source>
        <dbReference type="ARBA" id="ARBA00035116"/>
    </source>
</evidence>
<evidence type="ECO:0000256" key="18">
    <source>
        <dbReference type="SAM" id="MobiDB-lite"/>
    </source>
</evidence>
<feature type="domain" description="DRBM" evidence="19">
    <location>
        <begin position="1402"/>
        <end position="1475"/>
    </location>
</feature>
<dbReference type="GeneID" id="95980627"/>
<evidence type="ECO:0000259" key="21">
    <source>
        <dbReference type="PROSITE" id="PS50821"/>
    </source>
</evidence>
<dbReference type="PROSITE" id="PS50142">
    <property type="entry name" value="RNASE_3_2"/>
    <property type="match status" value="2"/>
</dbReference>
<sequence>MELERMSARTRQDADDSESDAEVESGQTSHTRSEKRRIRNAHFHVWALRATEASIETQKVRENRTAADEELSIRALLAQSETTPIITGPREYQMELFERAKMQNTIAVLATGSGKTLIAVLLLRHVIDQELEDRRQGKPGRVAIFLVPSVTLLFQQFAVLEKNLDCSVERFCGAMKCDLWTGDVWAEHLATNKVIVCTADILNHCLMHSFITMRQINLLIFDEAHHAKKHNAYAQVIREYYLKEPDRDLRPRIFGMTASPVDAKVDVVRAASDLEDILCSQIVTTSDLRLLQKTISQPREEIVRYIPGPILPPETDLYRTLKARFGGLRVIQPLLERAMVVYSHLGRWCADYYWTFALTEKKAQQLESKIERSSSDTADVDRLNRINAELDQIKEAIAVVAEHQFFAPHLAFPDVSHKVVSLHRYLLEYFEVPSSHRCIVFVERRVVARLLHEVFHLVGGPHLRSGVLTGSGTGRLDDLQATFRVQVTTLIKFRKGELNCLFATSVAEEGLDVPDCNVVIRFDLCKTMIQYVQSRGRARHKYSRLLHMLEQGNPVHDQNMQENRLSERLMQRFCEALPSDRRLDGNEEPLNTLEPEDHSFTIPSTLAKITMGSCLQLLAHFVNCLPTDVDSILQPDYIMSHCAGQFVYEVIMPDSSPIRSAIGRPCGRKAVAKRAAALEACKLLYQGGFLDDHLVPTYAKKLPLMRNAALALNMKQTGNYIMRLKPSMWTDSLNGEPIRLYPTIVDVSDGLDRPHQPIVLLTRFPLPDFPDFPVYLNAGRRTYIKSVSSTAALKPSSRELDHLTNFTLRIFKDIFNKTYEYNQARTPYWLAPIRDRSSQHTTPSNVSSLIDWSILDTVQQNDGFEWTAGMPNDFLLDKFLVDKWDGGKRFFSKRIAAEYGPLDPVPEGITSTKRTANILDYSVSLWKASRHRRNWDPKQPVLEVERVLHRRNMLAEPEVKEHGQNTKAFLCPEPLKISALPSTVVSMCYLFPAVIHRYDSYLIAQELCTELGLNIDLRLALEAITKDSDNTEDQQQYERLNFQRGMGNNYERLEFLGDCFLKMATSIAVFTQNPNDNEFDFHVKRMLLLCNQNLFNNAQPLNIAEYIRSQAFSRRTWYPNGLKLLEGKGSNAKGAEVHGHNLGDKTIADVCEALIGAAFLTHNRLERWDPIDWSDAVLSVTKFVGSPDHTMQIWSDYSKSYDLPSYQLGEAMGHHVEVARQVELAHDYHFRYPRLLRCAFNHPSYPATWSDGIPSYQRLEFLGDALLDMACVSHLFYNYPEGDPQWLTEHKMAMVSNKFLGALCVKICFHKHIRLYNDIIISQIDEYVDELQNAEEVAAGARDYWTHVKEGPKCLPDIVEAYVGAVFIDSDFDYNEVLKFFNRHMKPYFEDMTMYDSFANNHPVTRLQAFLRDQMGCEEFQLLASEQGTGMGSTADVVAGVMIHEHPEPVGAWRAKSARYAKVKAAKSALKELEGLTSPEFRARYGCDCHLRGG</sequence>
<keyword evidence="14" id="KW-0051">Antiviral defense</keyword>
<keyword evidence="10" id="KW-0862">Zinc</keyword>
<dbReference type="SUPFAM" id="SSF69065">
    <property type="entry name" value="RNase III domain-like"/>
    <property type="match status" value="2"/>
</dbReference>
<dbReference type="PROSITE" id="PS50137">
    <property type="entry name" value="DS_RBD"/>
    <property type="match status" value="1"/>
</dbReference>
<keyword evidence="11" id="KW-0067">ATP-binding</keyword>
<comment type="similarity">
    <text evidence="16 17">Belongs to the helicase family. Dicer subfamily.</text>
</comment>
<dbReference type="InterPro" id="IPR038248">
    <property type="entry name" value="Dicer_dimer_sf"/>
</dbReference>
<feature type="domain" description="Helicase C-terminal" evidence="23">
    <location>
        <begin position="421"/>
        <end position="584"/>
    </location>
</feature>
<evidence type="ECO:0000256" key="6">
    <source>
        <dbReference type="ARBA" id="ARBA00022737"/>
    </source>
</evidence>
<accession>A0ABR3PBM4</accession>
<feature type="domain" description="Dicer dsRNA-binding fold" evidence="24">
    <location>
        <begin position="614"/>
        <end position="704"/>
    </location>
</feature>
<evidence type="ECO:0000259" key="23">
    <source>
        <dbReference type="PROSITE" id="PS51194"/>
    </source>
</evidence>
<dbReference type="Proteomes" id="UP001562354">
    <property type="component" value="Unassembled WGS sequence"/>
</dbReference>
<dbReference type="PANTHER" id="PTHR14950:SF62">
    <property type="entry name" value="DICER-LIKE PROTEIN 1"/>
    <property type="match status" value="1"/>
</dbReference>
<dbReference type="Pfam" id="PF00636">
    <property type="entry name" value="Ribonuclease_3"/>
    <property type="match status" value="2"/>
</dbReference>
<feature type="region of interest" description="Disordered" evidence="18">
    <location>
        <begin position="1"/>
        <end position="36"/>
    </location>
</feature>
<dbReference type="InterPro" id="IPR005034">
    <property type="entry name" value="Dicer_dimerisation"/>
</dbReference>
<dbReference type="Pfam" id="PF24995">
    <property type="entry name" value="DSRM_2"/>
    <property type="match status" value="1"/>
</dbReference>
<dbReference type="Gene3D" id="3.30.160.380">
    <property type="entry name" value="Dicer dimerisation domain"/>
    <property type="match status" value="1"/>
</dbReference>
<keyword evidence="8" id="KW-0378">Hydrolase</keyword>
<evidence type="ECO:0000256" key="2">
    <source>
        <dbReference type="ARBA" id="ARBA00001946"/>
    </source>
</evidence>
<feature type="domain" description="PAZ" evidence="21">
    <location>
        <begin position="853"/>
        <end position="979"/>
    </location>
</feature>
<dbReference type="PROSITE" id="PS50821">
    <property type="entry name" value="PAZ"/>
    <property type="match status" value="1"/>
</dbReference>
<keyword evidence="4" id="KW-0930">Antiviral protein</keyword>
<dbReference type="SMART" id="SM00487">
    <property type="entry name" value="DEXDc"/>
    <property type="match status" value="1"/>
</dbReference>
<evidence type="ECO:0000259" key="19">
    <source>
        <dbReference type="PROSITE" id="PS50137"/>
    </source>
</evidence>
<comment type="cofactor">
    <cofactor evidence="1">
        <name>Mn(2+)</name>
        <dbReference type="ChEBI" id="CHEBI:29035"/>
    </cofactor>
</comment>
<dbReference type="InterPro" id="IPR056755">
    <property type="entry name" value="DSRM_2"/>
</dbReference>
<evidence type="ECO:0000256" key="4">
    <source>
        <dbReference type="ARBA" id="ARBA00022721"/>
    </source>
</evidence>
<dbReference type="InterPro" id="IPR000999">
    <property type="entry name" value="RNase_III_dom"/>
</dbReference>
<organism evidence="25 26">
    <name type="scientific">Neodothiora populina</name>
    <dbReference type="NCBI Taxonomy" id="2781224"/>
    <lineage>
        <taxon>Eukaryota</taxon>
        <taxon>Fungi</taxon>
        <taxon>Dikarya</taxon>
        <taxon>Ascomycota</taxon>
        <taxon>Pezizomycotina</taxon>
        <taxon>Dothideomycetes</taxon>
        <taxon>Dothideomycetidae</taxon>
        <taxon>Dothideales</taxon>
        <taxon>Dothioraceae</taxon>
        <taxon>Neodothiora</taxon>
    </lineage>
</organism>
<evidence type="ECO:0000256" key="3">
    <source>
        <dbReference type="ARBA" id="ARBA00020797"/>
    </source>
</evidence>
<dbReference type="PROSITE" id="PS51192">
    <property type="entry name" value="HELICASE_ATP_BIND_1"/>
    <property type="match status" value="1"/>
</dbReference>
<evidence type="ECO:0000313" key="26">
    <source>
        <dbReference type="Proteomes" id="UP001562354"/>
    </source>
</evidence>
<dbReference type="InterPro" id="IPR006935">
    <property type="entry name" value="Helicase/UvrB_N"/>
</dbReference>
<dbReference type="PROSITE" id="PS00517">
    <property type="entry name" value="RNASE_3_1"/>
    <property type="match status" value="1"/>
</dbReference>
<gene>
    <name evidence="25" type="ORF">AAFC00_006928</name>
</gene>
<evidence type="ECO:0000256" key="17">
    <source>
        <dbReference type="PROSITE-ProRule" id="PRU00657"/>
    </source>
</evidence>
<evidence type="ECO:0000313" key="25">
    <source>
        <dbReference type="EMBL" id="KAL1303558.1"/>
    </source>
</evidence>
<feature type="compositionally biased region" description="Basic and acidic residues" evidence="18">
    <location>
        <begin position="1"/>
        <end position="14"/>
    </location>
</feature>
<proteinExistence type="inferred from homology"/>
<dbReference type="PROSITE" id="PS51327">
    <property type="entry name" value="DICER_DSRBF"/>
    <property type="match status" value="1"/>
</dbReference>
<dbReference type="Gene3D" id="1.10.1520.10">
    <property type="entry name" value="Ribonuclease III domain"/>
    <property type="match status" value="2"/>
</dbReference>
<keyword evidence="13 17" id="KW-0694">RNA-binding</keyword>
<keyword evidence="9" id="KW-0347">Helicase</keyword>
<reference evidence="25 26" key="1">
    <citation type="submission" date="2024-07" db="EMBL/GenBank/DDBJ databases">
        <title>Draft sequence of the Neodothiora populina.</title>
        <authorList>
            <person name="Drown D.D."/>
            <person name="Schuette U.S."/>
            <person name="Buechlein A.B."/>
            <person name="Rusch D.R."/>
            <person name="Winton L.W."/>
            <person name="Adams G.A."/>
        </authorList>
    </citation>
    <scope>NUCLEOTIDE SEQUENCE [LARGE SCALE GENOMIC DNA]</scope>
    <source>
        <strain evidence="25 26">CPC 39397</strain>
    </source>
</reference>
<evidence type="ECO:0000256" key="8">
    <source>
        <dbReference type="ARBA" id="ARBA00022801"/>
    </source>
</evidence>
<keyword evidence="5" id="KW-0479">Metal-binding</keyword>
<dbReference type="EMBL" id="JBFMKM010000010">
    <property type="protein sequence ID" value="KAL1303558.1"/>
    <property type="molecule type" value="Genomic_DNA"/>
</dbReference>
<dbReference type="InterPro" id="IPR014720">
    <property type="entry name" value="dsRBD_dom"/>
</dbReference>
<dbReference type="InterPro" id="IPR014001">
    <property type="entry name" value="Helicase_ATP-bd"/>
</dbReference>
<evidence type="ECO:0000256" key="11">
    <source>
        <dbReference type="ARBA" id="ARBA00022840"/>
    </source>
</evidence>
<comment type="cofactor">
    <cofactor evidence="2">
        <name>Mg(2+)</name>
        <dbReference type="ChEBI" id="CHEBI:18420"/>
    </cofactor>
</comment>
<evidence type="ECO:0000256" key="7">
    <source>
        <dbReference type="ARBA" id="ARBA00022741"/>
    </source>
</evidence>
<evidence type="ECO:0000256" key="12">
    <source>
        <dbReference type="ARBA" id="ARBA00022842"/>
    </source>
</evidence>
<evidence type="ECO:0000256" key="15">
    <source>
        <dbReference type="ARBA" id="ARBA00023211"/>
    </source>
</evidence>
<evidence type="ECO:0000256" key="14">
    <source>
        <dbReference type="ARBA" id="ARBA00023118"/>
    </source>
</evidence>
<dbReference type="Gene3D" id="3.40.50.300">
    <property type="entry name" value="P-loop containing nucleotide triphosphate hydrolases"/>
    <property type="match status" value="2"/>
</dbReference>
<dbReference type="SMART" id="SM00490">
    <property type="entry name" value="HELICc"/>
    <property type="match status" value="1"/>
</dbReference>
<dbReference type="Pfam" id="PF04851">
    <property type="entry name" value="ResIII"/>
    <property type="match status" value="1"/>
</dbReference>
<evidence type="ECO:0000256" key="1">
    <source>
        <dbReference type="ARBA" id="ARBA00001936"/>
    </source>
</evidence>
<keyword evidence="7" id="KW-0547">Nucleotide-binding</keyword>
<keyword evidence="15" id="KW-0464">Manganese</keyword>
<evidence type="ECO:0000256" key="9">
    <source>
        <dbReference type="ARBA" id="ARBA00022806"/>
    </source>
</evidence>
<dbReference type="PANTHER" id="PTHR14950">
    <property type="entry name" value="DICER-RELATED"/>
    <property type="match status" value="1"/>
</dbReference>
<dbReference type="InterPro" id="IPR003100">
    <property type="entry name" value="PAZ_dom"/>
</dbReference>
<dbReference type="PROSITE" id="PS51194">
    <property type="entry name" value="HELICASE_CTER"/>
    <property type="match status" value="1"/>
</dbReference>
<feature type="domain" description="RNase III" evidence="20">
    <location>
        <begin position="1219"/>
        <end position="1371"/>
    </location>
</feature>
<comment type="caution">
    <text evidence="25">The sequence shown here is derived from an EMBL/GenBank/DDBJ whole genome shotgun (WGS) entry which is preliminary data.</text>
</comment>
<evidence type="ECO:0000259" key="22">
    <source>
        <dbReference type="PROSITE" id="PS51192"/>
    </source>
</evidence>
<keyword evidence="6" id="KW-0677">Repeat</keyword>
<protein>
    <recommendedName>
        <fullName evidence="3">Dicer-like protein 1</fullName>
    </recommendedName>
</protein>
<dbReference type="Pfam" id="PF00271">
    <property type="entry name" value="Helicase_C"/>
    <property type="match status" value="1"/>
</dbReference>
<dbReference type="SUPFAM" id="SSF52540">
    <property type="entry name" value="P-loop containing nucleoside triphosphate hydrolases"/>
    <property type="match status" value="1"/>
</dbReference>
<evidence type="ECO:0000259" key="24">
    <source>
        <dbReference type="PROSITE" id="PS51327"/>
    </source>
</evidence>
<name>A0ABR3PBM4_9PEZI</name>
<feature type="domain" description="RNase III" evidence="20">
    <location>
        <begin position="1011"/>
        <end position="1163"/>
    </location>
</feature>
<feature type="domain" description="Helicase ATP-binding" evidence="22">
    <location>
        <begin position="96"/>
        <end position="278"/>
    </location>
</feature>
<dbReference type="SMART" id="SM00535">
    <property type="entry name" value="RIBOc"/>
    <property type="match status" value="2"/>
</dbReference>
<evidence type="ECO:0000256" key="13">
    <source>
        <dbReference type="ARBA" id="ARBA00022884"/>
    </source>
</evidence>
<dbReference type="Pfam" id="PF03368">
    <property type="entry name" value="Dicer_dimer"/>
    <property type="match status" value="1"/>
</dbReference>
<keyword evidence="26" id="KW-1185">Reference proteome</keyword>
<dbReference type="InterPro" id="IPR027417">
    <property type="entry name" value="P-loop_NTPase"/>
</dbReference>
<evidence type="ECO:0000256" key="10">
    <source>
        <dbReference type="ARBA" id="ARBA00022833"/>
    </source>
</evidence>
<dbReference type="InterPro" id="IPR036389">
    <property type="entry name" value="RNase_III_sf"/>
</dbReference>